<evidence type="ECO:0008006" key="3">
    <source>
        <dbReference type="Google" id="ProtNLM"/>
    </source>
</evidence>
<gene>
    <name evidence="1" type="ORF">LTR97_009650</name>
</gene>
<organism evidence="1 2">
    <name type="scientific">Elasticomyces elasticus</name>
    <dbReference type="NCBI Taxonomy" id="574655"/>
    <lineage>
        <taxon>Eukaryota</taxon>
        <taxon>Fungi</taxon>
        <taxon>Dikarya</taxon>
        <taxon>Ascomycota</taxon>
        <taxon>Pezizomycotina</taxon>
        <taxon>Dothideomycetes</taxon>
        <taxon>Dothideomycetidae</taxon>
        <taxon>Mycosphaerellales</taxon>
        <taxon>Teratosphaeriaceae</taxon>
        <taxon>Elasticomyces</taxon>
    </lineage>
</organism>
<accession>A0AAN7W4J3</accession>
<protein>
    <recommendedName>
        <fullName evidence="3">F-box domain-containing protein</fullName>
    </recommendedName>
</protein>
<sequence>MAFLPNEIWLAIVPYCELDDAWLSLRSVSHQLKSCVEQHFHEQILPELTLNLPMPLSSHKIDDYGGSEARVTLRVCAGRSRTPKVKETVAAGMICWSHVVDVEPAERETHMLHEWRILSNGQLRDRRWNLFTHGTMIATRLKEPYVGMGPGCGRHGDSAQLSFEWMPTMTALLKRMSRSRGYV</sequence>
<reference evidence="1" key="1">
    <citation type="submission" date="2023-08" db="EMBL/GenBank/DDBJ databases">
        <title>Black Yeasts Isolated from many extreme environments.</title>
        <authorList>
            <person name="Coleine C."/>
            <person name="Stajich J.E."/>
            <person name="Selbmann L."/>
        </authorList>
    </citation>
    <scope>NUCLEOTIDE SEQUENCE</scope>
    <source>
        <strain evidence="1">CCFEE 5810</strain>
    </source>
</reference>
<proteinExistence type="predicted"/>
<name>A0AAN7W4J3_9PEZI</name>
<evidence type="ECO:0000313" key="1">
    <source>
        <dbReference type="EMBL" id="KAK5694032.1"/>
    </source>
</evidence>
<dbReference type="EMBL" id="JAVRQU010000016">
    <property type="protein sequence ID" value="KAK5694032.1"/>
    <property type="molecule type" value="Genomic_DNA"/>
</dbReference>
<dbReference type="Proteomes" id="UP001310594">
    <property type="component" value="Unassembled WGS sequence"/>
</dbReference>
<dbReference type="AlphaFoldDB" id="A0AAN7W4J3"/>
<evidence type="ECO:0000313" key="2">
    <source>
        <dbReference type="Proteomes" id="UP001310594"/>
    </source>
</evidence>
<comment type="caution">
    <text evidence="1">The sequence shown here is derived from an EMBL/GenBank/DDBJ whole genome shotgun (WGS) entry which is preliminary data.</text>
</comment>